<dbReference type="InterPro" id="IPR007584">
    <property type="entry name" value="Herpes_UL35"/>
</dbReference>
<dbReference type="GO" id="GO:0019028">
    <property type="term" value="C:viral capsid"/>
    <property type="evidence" value="ECO:0007669"/>
    <property type="project" value="UniProtKB-UniRule"/>
</dbReference>
<comment type="function">
    <text evidence="4">Participates in the assembly of the infectious particles by decorating the outer surface of the capsid shell and thus forming a layer between the capsid and the tegument. Complexes composed of the major capsid protein and small capsomere-interacting protein/SCP assemble together in the host cytoplasm and are translocated to the nucleus, where they accumulate and participate in capsid assembly.</text>
</comment>
<comment type="similarity">
    <text evidence="4">Belongs to the herpesviridae small capsomere-interacting protein family.</text>
</comment>
<keyword evidence="7" id="KW-1185">Reference proteome</keyword>
<keyword evidence="3 4" id="KW-0946">Virion</keyword>
<comment type="subcellular location">
    <subcellularLocation>
        <location evidence="4">Virion</location>
    </subcellularLocation>
    <subcellularLocation>
        <location evidence="4">Host nucleus</location>
    </subcellularLocation>
</comment>
<organism evidence="5 7">
    <name type="scientific">Feline herpesvirus 1</name>
    <name type="common">FeHV-1</name>
    <name type="synonym">Feline viral rhinotracheitis virus</name>
    <dbReference type="NCBI Taxonomy" id="10334"/>
    <lineage>
        <taxon>Viruses</taxon>
        <taxon>Duplodnaviria</taxon>
        <taxon>Heunggongvirae</taxon>
        <taxon>Peploviricota</taxon>
        <taxon>Herviviricetes</taxon>
        <taxon>Herpesvirales</taxon>
        <taxon>Orthoherpesviridae</taxon>
        <taxon>Alphaherpesvirinae</taxon>
        <taxon>Varicellovirus</taxon>
        <taxon>Varicellovirus felidalpha1</taxon>
    </lineage>
</organism>
<evidence type="ECO:0000256" key="1">
    <source>
        <dbReference type="ARBA" id="ARBA00022561"/>
    </source>
</evidence>
<comment type="subunit">
    <text evidence="4">Interacts with the major capsid protein/MCP.</text>
</comment>
<protein>
    <recommendedName>
        <fullName evidence="4">Small capsomere-interacting protein</fullName>
    </recommendedName>
</protein>
<dbReference type="OrthoDB" id="22298at10239"/>
<reference evidence="5 7" key="2">
    <citation type="journal article" date="2010" name="Virology">
        <title>Complete genomic sequence and an infectious BAC clone of feline herpesvirus-1 (FHV-1).</title>
        <authorList>
            <person name="Tai S.H."/>
            <person name="Niikura M."/>
            <person name="Cheng H.H."/>
            <person name="Kruger J.M."/>
            <person name="Wise A.G."/>
            <person name="Maes R.K."/>
        </authorList>
    </citation>
    <scope>NUCLEOTIDE SEQUENCE [LARGE SCALE GENOMIC DNA]</scope>
    <source>
        <strain evidence="5">C-27</strain>
    </source>
</reference>
<dbReference type="GO" id="GO:0016032">
    <property type="term" value="P:viral process"/>
    <property type="evidence" value="ECO:0007669"/>
    <property type="project" value="UniProtKB-UniRule"/>
</dbReference>
<dbReference type="GeneID" id="8658552"/>
<dbReference type="EMBL" id="FJ478159">
    <property type="protein sequence ID" value="ACT88323.1"/>
    <property type="molecule type" value="Genomic_DNA"/>
</dbReference>
<dbReference type="RefSeq" id="YP_003331544.1">
    <property type="nucleotide sequence ID" value="NC_013590.2"/>
</dbReference>
<dbReference type="HAMAP" id="MF_04020">
    <property type="entry name" value="HSV_SCP_alphahv"/>
    <property type="match status" value="1"/>
</dbReference>
<dbReference type="GO" id="GO:0042025">
    <property type="term" value="C:host cell nucleus"/>
    <property type="evidence" value="ECO:0007669"/>
    <property type="project" value="UniProtKB-SubCell"/>
</dbReference>
<dbReference type="Proteomes" id="UP000149016">
    <property type="component" value="Segment"/>
</dbReference>
<reference evidence="5" key="1">
    <citation type="submission" date="2009-12" db="EMBL/GenBank/DDBJ databases">
        <authorList>
            <person name="Tai S.-H."/>
            <person name="Niikura M."/>
            <person name="Cheng H.H."/>
            <person name="Kruger J.M."/>
            <person name="Wise A.G."/>
            <person name="Maes R.K."/>
        </authorList>
    </citation>
    <scope>NUCLEOTIDE SEQUENCE</scope>
    <source>
        <strain evidence="5">C-27</strain>
    </source>
</reference>
<accession>D1FXU7</accession>
<evidence type="ECO:0000313" key="6">
    <source>
        <dbReference type="EMBL" id="AVR53482.1"/>
    </source>
</evidence>
<evidence type="ECO:0000313" key="7">
    <source>
        <dbReference type="Proteomes" id="UP000149016"/>
    </source>
</evidence>
<proteinExistence type="evidence at transcript level"/>
<evidence type="ECO:0000313" key="5">
    <source>
        <dbReference type="EMBL" id="ACT88323.1"/>
    </source>
</evidence>
<keyword evidence="1 4" id="KW-0167">Capsid protein</keyword>
<reference evidence="6" key="3">
    <citation type="submission" date="2018-03" db="EMBL/GenBank/DDBJ databases">
        <title>Feline Herpesvirus 1 isolate HR-1.</title>
        <authorList>
            <person name="Tian J."/>
            <person name="Liu Y."/>
            <person name="Liu X."/>
            <person name="Sun X."/>
            <person name="Zhang J."/>
            <person name="Qu L."/>
        </authorList>
    </citation>
    <scope>NUCLEOTIDE SEQUENCE</scope>
    <source>
        <strain evidence="6">HR-1</strain>
    </source>
</reference>
<organismHost>
    <name type="scientific">Felidae</name>
    <name type="common">cat family</name>
    <dbReference type="NCBI Taxonomy" id="9681"/>
</organismHost>
<dbReference type="Pfam" id="PF04496">
    <property type="entry name" value="Herpes_UL35"/>
    <property type="match status" value="1"/>
</dbReference>
<name>D1FXU7_FHV1</name>
<keyword evidence="2 4" id="KW-1048">Host nucleus</keyword>
<evidence type="ECO:0000256" key="3">
    <source>
        <dbReference type="ARBA" id="ARBA00022844"/>
    </source>
</evidence>
<evidence type="ECO:0000256" key="4">
    <source>
        <dbReference type="HAMAP-Rule" id="MF_04020"/>
    </source>
</evidence>
<dbReference type="EMBL" id="MH027371">
    <property type="protein sequence ID" value="AVR53482.1"/>
    <property type="molecule type" value="mRNA"/>
</dbReference>
<gene>
    <name evidence="5" type="primary">UL35</name>
    <name evidence="4" type="synonym">SCP</name>
</gene>
<sequence length="108" mass="11925">MASEFNPADLQTITAANLNGLLPVDIIQSLNRAGRPEGASQAAMLDAKRTLFVGTALSMVALRQRHAQHTINRLPMFAEYDGSYWARPTIGLKRTFSPRLIQVETVED</sequence>
<dbReference type="KEGG" id="vg:8658552"/>
<evidence type="ECO:0000256" key="2">
    <source>
        <dbReference type="ARBA" id="ARBA00022562"/>
    </source>
</evidence>